<dbReference type="eggNOG" id="KOG2387">
    <property type="taxonomic scope" value="Eukaryota"/>
</dbReference>
<comment type="catalytic activity">
    <reaction evidence="9">
        <text>UTP + L-glutamine + ATP + H2O = CTP + L-glutamate + ADP + phosphate + 2 H(+)</text>
        <dbReference type="Rhea" id="RHEA:26426"/>
        <dbReference type="ChEBI" id="CHEBI:15377"/>
        <dbReference type="ChEBI" id="CHEBI:15378"/>
        <dbReference type="ChEBI" id="CHEBI:29985"/>
        <dbReference type="ChEBI" id="CHEBI:30616"/>
        <dbReference type="ChEBI" id="CHEBI:37563"/>
        <dbReference type="ChEBI" id="CHEBI:43474"/>
        <dbReference type="ChEBI" id="CHEBI:46398"/>
        <dbReference type="ChEBI" id="CHEBI:58359"/>
        <dbReference type="ChEBI" id="CHEBI:456216"/>
        <dbReference type="EC" id="6.3.4.2"/>
    </reaction>
</comment>
<reference evidence="12" key="1">
    <citation type="journal article" date="2013" name="Nat. Commun.">
        <title>Whole-genome sequencing of Oryza brachyantha reveals mechanisms underlying Oryza genome evolution.</title>
        <authorList>
            <person name="Chen J."/>
            <person name="Huang Q."/>
            <person name="Gao D."/>
            <person name="Wang J."/>
            <person name="Lang Y."/>
            <person name="Liu T."/>
            <person name="Li B."/>
            <person name="Bai Z."/>
            <person name="Luis Goicoechea J."/>
            <person name="Liang C."/>
            <person name="Chen C."/>
            <person name="Zhang W."/>
            <person name="Sun S."/>
            <person name="Liao Y."/>
            <person name="Zhang X."/>
            <person name="Yang L."/>
            <person name="Song C."/>
            <person name="Wang M."/>
            <person name="Shi J."/>
            <person name="Liu G."/>
            <person name="Liu J."/>
            <person name="Zhou H."/>
            <person name="Zhou W."/>
            <person name="Yu Q."/>
            <person name="An N."/>
            <person name="Chen Y."/>
            <person name="Cai Q."/>
            <person name="Wang B."/>
            <person name="Liu B."/>
            <person name="Min J."/>
            <person name="Huang Y."/>
            <person name="Wu H."/>
            <person name="Li Z."/>
            <person name="Zhang Y."/>
            <person name="Yin Y."/>
            <person name="Song W."/>
            <person name="Jiang J."/>
            <person name="Jackson S.A."/>
            <person name="Wing R.A."/>
            <person name="Wang J."/>
            <person name="Chen M."/>
        </authorList>
    </citation>
    <scope>NUCLEOTIDE SEQUENCE [LARGE SCALE GENOMIC DNA]</scope>
    <source>
        <strain evidence="12">cv. IRGC 101232</strain>
    </source>
</reference>
<evidence type="ECO:0000256" key="3">
    <source>
        <dbReference type="ARBA" id="ARBA00012291"/>
    </source>
</evidence>
<evidence type="ECO:0000256" key="5">
    <source>
        <dbReference type="ARBA" id="ARBA00022741"/>
    </source>
</evidence>
<dbReference type="GO" id="GO:0005524">
    <property type="term" value="F:ATP binding"/>
    <property type="evidence" value="ECO:0007669"/>
    <property type="project" value="UniProtKB-KW"/>
</dbReference>
<dbReference type="GO" id="GO:0042802">
    <property type="term" value="F:identical protein binding"/>
    <property type="evidence" value="ECO:0007669"/>
    <property type="project" value="TreeGrafter"/>
</dbReference>
<feature type="domain" description="Glutamine amidotransferase" evidence="11">
    <location>
        <begin position="38"/>
        <end position="115"/>
    </location>
</feature>
<dbReference type="AlphaFoldDB" id="J3M9X3"/>
<dbReference type="EnsemblPlants" id="OB05G33970.1">
    <property type="protein sequence ID" value="OB05G33970.1"/>
    <property type="gene ID" value="OB05G33970"/>
</dbReference>
<dbReference type="UniPathway" id="UPA00159">
    <property type="reaction ID" value="UER00277"/>
</dbReference>
<dbReference type="GO" id="GO:0044210">
    <property type="term" value="P:'de novo' CTP biosynthetic process"/>
    <property type="evidence" value="ECO:0007669"/>
    <property type="project" value="UniProtKB-UniPathway"/>
</dbReference>
<evidence type="ECO:0000256" key="6">
    <source>
        <dbReference type="ARBA" id="ARBA00022840"/>
    </source>
</evidence>
<evidence type="ECO:0000256" key="8">
    <source>
        <dbReference type="ARBA" id="ARBA00022975"/>
    </source>
</evidence>
<sequence length="187" mass="21419">MGGTMRRGSKLAFFKVADSKSAKLSFVLTSHYLIMFQSLSYGSLNHIDERYRHRFQVNPSMVPLFENSGLEFVAIDKTGEKTEIIEIPDHRFFVGVQFHPEFKSRPSKPSALFDETQMLSLTICSTYTYILGRANRGIVWQLDRVLQDAAKGNHEPEQNRREEKRRASDHLGSETCRSKRQVMAGTT</sequence>
<proteinExistence type="inferred from homology"/>
<comment type="pathway">
    <text evidence="1">Pyrimidine metabolism; CTP biosynthesis via de novo pathway; CTP from UDP: step 2/2.</text>
</comment>
<evidence type="ECO:0000256" key="10">
    <source>
        <dbReference type="SAM" id="MobiDB-lite"/>
    </source>
</evidence>
<dbReference type="STRING" id="4533.J3M9X3"/>
<evidence type="ECO:0000256" key="7">
    <source>
        <dbReference type="ARBA" id="ARBA00022962"/>
    </source>
</evidence>
<dbReference type="GO" id="GO:0003883">
    <property type="term" value="F:CTP synthase activity"/>
    <property type="evidence" value="ECO:0007669"/>
    <property type="project" value="UniProtKB-EC"/>
</dbReference>
<feature type="region of interest" description="Disordered" evidence="10">
    <location>
        <begin position="151"/>
        <end position="187"/>
    </location>
</feature>
<reference evidence="12" key="2">
    <citation type="submission" date="2013-04" db="UniProtKB">
        <authorList>
            <consortium name="EnsemblPlants"/>
        </authorList>
    </citation>
    <scope>IDENTIFICATION</scope>
</reference>
<dbReference type="PANTHER" id="PTHR11550">
    <property type="entry name" value="CTP SYNTHASE"/>
    <property type="match status" value="1"/>
</dbReference>
<keyword evidence="13" id="KW-1185">Reference proteome</keyword>
<keyword evidence="8" id="KW-0665">Pyrimidine biosynthesis</keyword>
<evidence type="ECO:0000259" key="11">
    <source>
        <dbReference type="Pfam" id="PF00117"/>
    </source>
</evidence>
<evidence type="ECO:0000313" key="13">
    <source>
        <dbReference type="Proteomes" id="UP000006038"/>
    </source>
</evidence>
<comment type="similarity">
    <text evidence="2">Belongs to the CTP synthase family.</text>
</comment>
<keyword evidence="5" id="KW-0547">Nucleotide-binding</keyword>
<dbReference type="SUPFAM" id="SSF52317">
    <property type="entry name" value="Class I glutamine amidotransferase-like"/>
    <property type="match status" value="1"/>
</dbReference>
<dbReference type="Pfam" id="PF00117">
    <property type="entry name" value="GATase"/>
    <property type="match status" value="1"/>
</dbReference>
<dbReference type="InterPro" id="IPR004468">
    <property type="entry name" value="CTP_synthase"/>
</dbReference>
<keyword evidence="6" id="KW-0067">ATP-binding</keyword>
<keyword evidence="7" id="KW-0315">Glutamine amidotransferase</keyword>
<evidence type="ECO:0000256" key="4">
    <source>
        <dbReference type="ARBA" id="ARBA00022598"/>
    </source>
</evidence>
<evidence type="ECO:0000313" key="12">
    <source>
        <dbReference type="EnsemblPlants" id="OB05G33970.1"/>
    </source>
</evidence>
<dbReference type="Gramene" id="OB05G33970.1">
    <property type="protein sequence ID" value="OB05G33970.1"/>
    <property type="gene ID" value="OB05G33970"/>
</dbReference>
<dbReference type="InterPro" id="IPR029062">
    <property type="entry name" value="Class_I_gatase-like"/>
</dbReference>
<dbReference type="EC" id="6.3.4.2" evidence="3"/>
<dbReference type="GO" id="GO:0019856">
    <property type="term" value="P:pyrimidine nucleobase biosynthetic process"/>
    <property type="evidence" value="ECO:0007669"/>
    <property type="project" value="TreeGrafter"/>
</dbReference>
<dbReference type="PANTHER" id="PTHR11550:SF21">
    <property type="entry name" value="CTP SYNTHASE"/>
    <property type="match status" value="1"/>
</dbReference>
<dbReference type="Proteomes" id="UP000006038">
    <property type="component" value="Chromosome 5"/>
</dbReference>
<dbReference type="InterPro" id="IPR017926">
    <property type="entry name" value="GATASE"/>
</dbReference>
<feature type="compositionally biased region" description="Basic and acidic residues" evidence="10">
    <location>
        <begin position="151"/>
        <end position="172"/>
    </location>
</feature>
<protein>
    <recommendedName>
        <fullName evidence="3">CTP synthase (glutamine hydrolyzing)</fullName>
        <ecNumber evidence="3">6.3.4.2</ecNumber>
    </recommendedName>
</protein>
<evidence type="ECO:0000256" key="9">
    <source>
        <dbReference type="ARBA" id="ARBA00047781"/>
    </source>
</evidence>
<accession>J3M9X3</accession>
<evidence type="ECO:0000256" key="1">
    <source>
        <dbReference type="ARBA" id="ARBA00005171"/>
    </source>
</evidence>
<dbReference type="Gene3D" id="3.40.50.880">
    <property type="match status" value="1"/>
</dbReference>
<name>J3M9X3_ORYBR</name>
<evidence type="ECO:0000256" key="2">
    <source>
        <dbReference type="ARBA" id="ARBA00007533"/>
    </source>
</evidence>
<dbReference type="HOGENOM" id="CLU_1449788_0_0_1"/>
<keyword evidence="4" id="KW-0436">Ligase</keyword>
<organism evidence="12">
    <name type="scientific">Oryza brachyantha</name>
    <name type="common">malo sina</name>
    <dbReference type="NCBI Taxonomy" id="4533"/>
    <lineage>
        <taxon>Eukaryota</taxon>
        <taxon>Viridiplantae</taxon>
        <taxon>Streptophyta</taxon>
        <taxon>Embryophyta</taxon>
        <taxon>Tracheophyta</taxon>
        <taxon>Spermatophyta</taxon>
        <taxon>Magnoliopsida</taxon>
        <taxon>Liliopsida</taxon>
        <taxon>Poales</taxon>
        <taxon>Poaceae</taxon>
        <taxon>BOP clade</taxon>
        <taxon>Oryzoideae</taxon>
        <taxon>Oryzeae</taxon>
        <taxon>Oryzinae</taxon>
        <taxon>Oryza</taxon>
    </lineage>
</organism>